<comment type="caution">
    <text evidence="2">The sequence shown here is derived from an EMBL/GenBank/DDBJ whole genome shotgun (WGS) entry which is preliminary data.</text>
</comment>
<sequence>MLTGTIILVFPLLIDAVSYSSSSYSSSGYGMSDTVMQQNGIVCRVTNGIKYVNGVNKGRMTPADEVELANYQRSHALWNNRLQQRINDQVQWSFYNNPAFAMIRSNPQFAWTVFNPAELFFPVNFAIPMWPDFSYGFKPSRRMVPIMYRRKRAAAAQNIVSEAEYQHPNLPSFCLK</sequence>
<dbReference type="EMBL" id="JBGFUD010000326">
    <property type="protein sequence ID" value="MFH4974277.1"/>
    <property type="molecule type" value="Genomic_DNA"/>
</dbReference>
<gene>
    <name evidence="2" type="ORF">AB6A40_000986</name>
</gene>
<evidence type="ECO:0000313" key="2">
    <source>
        <dbReference type="EMBL" id="MFH4974277.1"/>
    </source>
</evidence>
<organism evidence="2 3">
    <name type="scientific">Gnathostoma spinigerum</name>
    <dbReference type="NCBI Taxonomy" id="75299"/>
    <lineage>
        <taxon>Eukaryota</taxon>
        <taxon>Metazoa</taxon>
        <taxon>Ecdysozoa</taxon>
        <taxon>Nematoda</taxon>
        <taxon>Chromadorea</taxon>
        <taxon>Rhabditida</taxon>
        <taxon>Spirurina</taxon>
        <taxon>Gnathostomatomorpha</taxon>
        <taxon>Gnathostomatoidea</taxon>
        <taxon>Gnathostomatidae</taxon>
        <taxon>Gnathostoma</taxon>
    </lineage>
</organism>
<dbReference type="Proteomes" id="UP001608902">
    <property type="component" value="Unassembled WGS sequence"/>
</dbReference>
<keyword evidence="1" id="KW-0732">Signal</keyword>
<evidence type="ECO:0000313" key="3">
    <source>
        <dbReference type="Proteomes" id="UP001608902"/>
    </source>
</evidence>
<feature type="signal peptide" evidence="1">
    <location>
        <begin position="1"/>
        <end position="16"/>
    </location>
</feature>
<dbReference type="Gene3D" id="3.30.1120.50">
    <property type="entry name" value="Pepsin inhibitor-3"/>
    <property type="match status" value="1"/>
</dbReference>
<dbReference type="AlphaFoldDB" id="A0ABD6E5A5"/>
<evidence type="ECO:0000256" key="1">
    <source>
        <dbReference type="SAM" id="SignalP"/>
    </source>
</evidence>
<feature type="chain" id="PRO_5044764266" description="Pepsin inhibitor-3-like repeated domain-containing protein" evidence="1">
    <location>
        <begin position="17"/>
        <end position="176"/>
    </location>
</feature>
<protein>
    <recommendedName>
        <fullName evidence="4">Pepsin inhibitor-3-like repeated domain-containing protein</fullName>
    </recommendedName>
</protein>
<dbReference type="InterPro" id="IPR038412">
    <property type="entry name" value="Pepsin-I3_sf"/>
</dbReference>
<evidence type="ECO:0008006" key="4">
    <source>
        <dbReference type="Google" id="ProtNLM"/>
    </source>
</evidence>
<keyword evidence="3" id="KW-1185">Reference proteome</keyword>
<proteinExistence type="predicted"/>
<name>A0ABD6E5A5_9BILA</name>
<reference evidence="2 3" key="1">
    <citation type="submission" date="2024-08" db="EMBL/GenBank/DDBJ databases">
        <title>Gnathostoma spinigerum genome.</title>
        <authorList>
            <person name="Gonzalez-Bertolin B."/>
            <person name="Monzon S."/>
            <person name="Zaballos A."/>
            <person name="Jimenez P."/>
            <person name="Dekumyoy P."/>
            <person name="Varona S."/>
            <person name="Cuesta I."/>
            <person name="Sumanam S."/>
            <person name="Adisakwattana P."/>
            <person name="Gasser R.B."/>
            <person name="Hernandez-Gonzalez A."/>
            <person name="Young N.D."/>
            <person name="Perteguer M.J."/>
        </authorList>
    </citation>
    <scope>NUCLEOTIDE SEQUENCE [LARGE SCALE GENOMIC DNA]</scope>
    <source>
        <strain evidence="2">AL3</strain>
        <tissue evidence="2">Liver</tissue>
    </source>
</reference>
<accession>A0ABD6E5A5</accession>